<name>A0A379G956_9BACT</name>
<evidence type="ECO:0000313" key="1">
    <source>
        <dbReference type="EMBL" id="SUC37426.1"/>
    </source>
</evidence>
<protein>
    <submittedName>
        <fullName evidence="1">Uncharacterized protein</fullName>
    </submittedName>
</protein>
<dbReference type="Proteomes" id="UP000254235">
    <property type="component" value="Unassembled WGS sequence"/>
</dbReference>
<sequence length="31" mass="3592">MFIGVITSLKPHIYILDDGFMLLALLCYEYV</sequence>
<organism evidence="1 2">
    <name type="scientific">Prevotella pallens</name>
    <dbReference type="NCBI Taxonomy" id="60133"/>
    <lineage>
        <taxon>Bacteria</taxon>
        <taxon>Pseudomonadati</taxon>
        <taxon>Bacteroidota</taxon>
        <taxon>Bacteroidia</taxon>
        <taxon>Bacteroidales</taxon>
        <taxon>Prevotellaceae</taxon>
        <taxon>Prevotella</taxon>
    </lineage>
</organism>
<dbReference type="AlphaFoldDB" id="A0A379G956"/>
<evidence type="ECO:0000313" key="2">
    <source>
        <dbReference type="Proteomes" id="UP000254235"/>
    </source>
</evidence>
<gene>
    <name evidence="1" type="ORF">NCTC13043_01914</name>
</gene>
<proteinExistence type="predicted"/>
<dbReference type="EMBL" id="UGTP01000002">
    <property type="protein sequence ID" value="SUC37426.1"/>
    <property type="molecule type" value="Genomic_DNA"/>
</dbReference>
<reference evidence="1 2" key="1">
    <citation type="submission" date="2018-06" db="EMBL/GenBank/DDBJ databases">
        <authorList>
            <consortium name="Pathogen Informatics"/>
            <person name="Doyle S."/>
        </authorList>
    </citation>
    <scope>NUCLEOTIDE SEQUENCE [LARGE SCALE GENOMIC DNA]</scope>
    <source>
        <strain evidence="1 2">NCTC13043</strain>
    </source>
</reference>
<accession>A0A379G956</accession>